<organism evidence="1 2">
    <name type="scientific">Mycena venus</name>
    <dbReference type="NCBI Taxonomy" id="2733690"/>
    <lineage>
        <taxon>Eukaryota</taxon>
        <taxon>Fungi</taxon>
        <taxon>Dikarya</taxon>
        <taxon>Basidiomycota</taxon>
        <taxon>Agaricomycotina</taxon>
        <taxon>Agaricomycetes</taxon>
        <taxon>Agaricomycetidae</taxon>
        <taxon>Agaricales</taxon>
        <taxon>Marasmiineae</taxon>
        <taxon>Mycenaceae</taxon>
        <taxon>Mycena</taxon>
    </lineage>
</organism>
<reference evidence="1" key="1">
    <citation type="submission" date="2020-05" db="EMBL/GenBank/DDBJ databases">
        <title>Mycena genomes resolve the evolution of fungal bioluminescence.</title>
        <authorList>
            <person name="Tsai I.J."/>
        </authorList>
    </citation>
    <scope>NUCLEOTIDE SEQUENCE</scope>
    <source>
        <strain evidence="1">CCC161011</strain>
    </source>
</reference>
<gene>
    <name evidence="1" type="ORF">MVEN_01197700</name>
</gene>
<accession>A0A8H6Y638</accession>
<dbReference type="EMBL" id="JACAZI010000009">
    <property type="protein sequence ID" value="KAF7352340.1"/>
    <property type="molecule type" value="Genomic_DNA"/>
</dbReference>
<keyword evidence="2" id="KW-1185">Reference proteome</keyword>
<name>A0A8H6Y638_9AGAR</name>
<dbReference type="OrthoDB" id="3252109at2759"/>
<dbReference type="Proteomes" id="UP000620124">
    <property type="component" value="Unassembled WGS sequence"/>
</dbReference>
<evidence type="ECO:0000313" key="1">
    <source>
        <dbReference type="EMBL" id="KAF7352340.1"/>
    </source>
</evidence>
<sequence>MASTPEDVQKRARRCRKCQMPMKGHKAENCIAVQDQGMSLPATPPTTPANATRNRTRNNVEIAVERHWRDPSWTPQVNLPPPAAMHSNAPSLIPTVLVDEDGNTILGSHDAAVPVSDAESEVHLDPAPNIRPKSPMAQVMDQAHALRLCDPVLSIVKVSTTDLPRMQATAGQSGLCTSIVRTPWAAPRFKDEFEPTLNWVDEKNVWVVVGEDPTLVQRTADLQAQYERVPGAIKDDVVVVQATYKHIIIASTVSALVVLGAVGLFV</sequence>
<proteinExistence type="predicted"/>
<evidence type="ECO:0000313" key="2">
    <source>
        <dbReference type="Proteomes" id="UP000620124"/>
    </source>
</evidence>
<comment type="caution">
    <text evidence="1">The sequence shown here is derived from an EMBL/GenBank/DDBJ whole genome shotgun (WGS) entry which is preliminary data.</text>
</comment>
<dbReference type="AlphaFoldDB" id="A0A8H6Y638"/>
<protein>
    <submittedName>
        <fullName evidence="1">Uncharacterized protein</fullName>
    </submittedName>
</protein>